<dbReference type="Pfam" id="PF01614">
    <property type="entry name" value="IclR_C"/>
    <property type="match status" value="1"/>
</dbReference>
<evidence type="ECO:0000256" key="3">
    <source>
        <dbReference type="ARBA" id="ARBA00023163"/>
    </source>
</evidence>
<dbReference type="InterPro" id="IPR029016">
    <property type="entry name" value="GAF-like_dom_sf"/>
</dbReference>
<keyword evidence="7" id="KW-1185">Reference proteome</keyword>
<dbReference type="PROSITE" id="PS51077">
    <property type="entry name" value="HTH_ICLR"/>
    <property type="match status" value="1"/>
</dbReference>
<gene>
    <name evidence="6" type="ORF">WKW80_04370</name>
</gene>
<evidence type="ECO:0000313" key="6">
    <source>
        <dbReference type="EMBL" id="MEJ8821274.1"/>
    </source>
</evidence>
<dbReference type="Pfam" id="PF09339">
    <property type="entry name" value="HTH_IclR"/>
    <property type="match status" value="1"/>
</dbReference>
<evidence type="ECO:0000256" key="1">
    <source>
        <dbReference type="ARBA" id="ARBA00023015"/>
    </source>
</evidence>
<protein>
    <submittedName>
        <fullName evidence="6">Helix-turn-helix domain-containing protein</fullName>
    </submittedName>
</protein>
<dbReference type="InterPro" id="IPR036388">
    <property type="entry name" value="WH-like_DNA-bd_sf"/>
</dbReference>
<dbReference type="PANTHER" id="PTHR30136">
    <property type="entry name" value="HELIX-TURN-HELIX TRANSCRIPTIONAL REGULATOR, ICLR FAMILY"/>
    <property type="match status" value="1"/>
</dbReference>
<proteinExistence type="predicted"/>
<dbReference type="PROSITE" id="PS51078">
    <property type="entry name" value="ICLR_ED"/>
    <property type="match status" value="1"/>
</dbReference>
<keyword evidence="1" id="KW-0805">Transcription regulation</keyword>
<keyword evidence="2" id="KW-0238">DNA-binding</keyword>
<sequence>MPRVKRPISLPRLSARDRERELGSGDVKSARRVFELIELFEQLNKPATVAEIVQASGFPQSSTSMLLRTLHHMGYLCWNPDDRTYLPSLRLNMLGGWVHDLALPRSHLRLAMQELSRQTGLSVLLGQRTGRFVQYAHEVFASSERGDDVPIGVVRPLVETGLGYALMAAMPDEQVRRVAAACLVAQEKPTLVRDVQQVMAMVTKVRQAGFAYSTRLQNVGKASFSFHLGQPIDSANQEFSQLGLALAGKRRTLESRLPGIIEMVNAVAHEFLPDVRIAIDPNTPIEPI</sequence>
<dbReference type="EMBL" id="JBBKZV010000002">
    <property type="protein sequence ID" value="MEJ8821274.1"/>
    <property type="molecule type" value="Genomic_DNA"/>
</dbReference>
<dbReference type="RefSeq" id="WP_340362327.1">
    <property type="nucleotide sequence ID" value="NZ_JBBKZV010000002.1"/>
</dbReference>
<dbReference type="SUPFAM" id="SSF46785">
    <property type="entry name" value="Winged helix' DNA-binding domain"/>
    <property type="match status" value="1"/>
</dbReference>
<feature type="domain" description="IclR-ED" evidence="5">
    <location>
        <begin position="90"/>
        <end position="277"/>
    </location>
</feature>
<evidence type="ECO:0000256" key="2">
    <source>
        <dbReference type="ARBA" id="ARBA00023125"/>
    </source>
</evidence>
<reference evidence="6 7" key="1">
    <citation type="submission" date="2024-03" db="EMBL/GenBank/DDBJ databases">
        <title>Novel species of the genus Variovorax.</title>
        <authorList>
            <person name="Liu Q."/>
            <person name="Xin Y.-H."/>
        </authorList>
    </citation>
    <scope>NUCLEOTIDE SEQUENCE [LARGE SCALE GENOMIC DNA]</scope>
    <source>
        <strain evidence="6 7">KACC 18501</strain>
    </source>
</reference>
<dbReference type="Gene3D" id="3.30.450.40">
    <property type="match status" value="1"/>
</dbReference>
<feature type="domain" description="HTH iclR-type" evidence="4">
    <location>
        <begin position="27"/>
        <end position="89"/>
    </location>
</feature>
<evidence type="ECO:0000259" key="4">
    <source>
        <dbReference type="PROSITE" id="PS51077"/>
    </source>
</evidence>
<name>A0ABU8VTZ2_9BURK</name>
<comment type="caution">
    <text evidence="6">The sequence shown here is derived from an EMBL/GenBank/DDBJ whole genome shotgun (WGS) entry which is preliminary data.</text>
</comment>
<dbReference type="SUPFAM" id="SSF55781">
    <property type="entry name" value="GAF domain-like"/>
    <property type="match status" value="1"/>
</dbReference>
<dbReference type="PANTHER" id="PTHR30136:SF35">
    <property type="entry name" value="HTH-TYPE TRANSCRIPTIONAL REGULATOR RV1719"/>
    <property type="match status" value="1"/>
</dbReference>
<evidence type="ECO:0000259" key="5">
    <source>
        <dbReference type="PROSITE" id="PS51078"/>
    </source>
</evidence>
<evidence type="ECO:0000313" key="7">
    <source>
        <dbReference type="Proteomes" id="UP001363010"/>
    </source>
</evidence>
<dbReference type="InterPro" id="IPR014757">
    <property type="entry name" value="Tscrpt_reg_IclR_C"/>
</dbReference>
<dbReference type="InterPro" id="IPR036390">
    <property type="entry name" value="WH_DNA-bd_sf"/>
</dbReference>
<dbReference type="Gene3D" id="1.10.10.10">
    <property type="entry name" value="Winged helix-like DNA-binding domain superfamily/Winged helix DNA-binding domain"/>
    <property type="match status" value="1"/>
</dbReference>
<dbReference type="SMART" id="SM00346">
    <property type="entry name" value="HTH_ICLR"/>
    <property type="match status" value="1"/>
</dbReference>
<dbReference type="Proteomes" id="UP001363010">
    <property type="component" value="Unassembled WGS sequence"/>
</dbReference>
<dbReference type="InterPro" id="IPR005471">
    <property type="entry name" value="Tscrpt_reg_IclR_N"/>
</dbReference>
<organism evidence="6 7">
    <name type="scientific">Variovorax humicola</name>
    <dbReference type="NCBI Taxonomy" id="1769758"/>
    <lineage>
        <taxon>Bacteria</taxon>
        <taxon>Pseudomonadati</taxon>
        <taxon>Pseudomonadota</taxon>
        <taxon>Betaproteobacteria</taxon>
        <taxon>Burkholderiales</taxon>
        <taxon>Comamonadaceae</taxon>
        <taxon>Variovorax</taxon>
    </lineage>
</organism>
<accession>A0ABU8VTZ2</accession>
<dbReference type="InterPro" id="IPR050707">
    <property type="entry name" value="HTH_MetabolicPath_Reg"/>
</dbReference>
<keyword evidence="3" id="KW-0804">Transcription</keyword>